<name>A0A5B7FHQ9_PORTR</name>
<keyword evidence="2" id="KW-1185">Reference proteome</keyword>
<proteinExistence type="predicted"/>
<evidence type="ECO:0000313" key="2">
    <source>
        <dbReference type="Proteomes" id="UP000324222"/>
    </source>
</evidence>
<organism evidence="1 2">
    <name type="scientific">Portunus trituberculatus</name>
    <name type="common">Swimming crab</name>
    <name type="synonym">Neptunus trituberculatus</name>
    <dbReference type="NCBI Taxonomy" id="210409"/>
    <lineage>
        <taxon>Eukaryota</taxon>
        <taxon>Metazoa</taxon>
        <taxon>Ecdysozoa</taxon>
        <taxon>Arthropoda</taxon>
        <taxon>Crustacea</taxon>
        <taxon>Multicrustacea</taxon>
        <taxon>Malacostraca</taxon>
        <taxon>Eumalacostraca</taxon>
        <taxon>Eucarida</taxon>
        <taxon>Decapoda</taxon>
        <taxon>Pleocyemata</taxon>
        <taxon>Brachyura</taxon>
        <taxon>Eubrachyura</taxon>
        <taxon>Portunoidea</taxon>
        <taxon>Portunidae</taxon>
        <taxon>Portuninae</taxon>
        <taxon>Portunus</taxon>
    </lineage>
</organism>
<comment type="caution">
    <text evidence="1">The sequence shown here is derived from an EMBL/GenBank/DDBJ whole genome shotgun (WGS) entry which is preliminary data.</text>
</comment>
<gene>
    <name evidence="1" type="ORF">E2C01_038731</name>
</gene>
<dbReference type="Proteomes" id="UP000324222">
    <property type="component" value="Unassembled WGS sequence"/>
</dbReference>
<protein>
    <submittedName>
        <fullName evidence="1">Uncharacterized protein</fullName>
    </submittedName>
</protein>
<evidence type="ECO:0000313" key="1">
    <source>
        <dbReference type="EMBL" id="MPC45047.1"/>
    </source>
</evidence>
<sequence length="149" mass="15858">MHTLARGGGGFSSGGLISRGLYKSHFIQSIYKVSERPGPPEKAWEIKALGTPTAEGGTKPGADRGGGCGSRESVCVSAGACVGGGVACRESRPSRVIRQTRRRVVLDEVRRTHDWLLLLLLLLLEGLHRCAGEGSARLLLLMVVVVVQQ</sequence>
<accession>A0A5B7FHQ9</accession>
<dbReference type="EMBL" id="VSRR010006547">
    <property type="protein sequence ID" value="MPC45047.1"/>
    <property type="molecule type" value="Genomic_DNA"/>
</dbReference>
<dbReference type="AlphaFoldDB" id="A0A5B7FHQ9"/>
<reference evidence="1 2" key="1">
    <citation type="submission" date="2019-05" db="EMBL/GenBank/DDBJ databases">
        <title>Another draft genome of Portunus trituberculatus and its Hox gene families provides insights of decapod evolution.</title>
        <authorList>
            <person name="Jeong J.-H."/>
            <person name="Song I."/>
            <person name="Kim S."/>
            <person name="Choi T."/>
            <person name="Kim D."/>
            <person name="Ryu S."/>
            <person name="Kim W."/>
        </authorList>
    </citation>
    <scope>NUCLEOTIDE SEQUENCE [LARGE SCALE GENOMIC DNA]</scope>
    <source>
        <tissue evidence="1">Muscle</tissue>
    </source>
</reference>